<evidence type="ECO:0000256" key="1">
    <source>
        <dbReference type="SAM" id="MobiDB-lite"/>
    </source>
</evidence>
<name>A0A7S2CJB2_9STRA</name>
<proteinExistence type="predicted"/>
<accession>A0A7S2CJB2</accession>
<reference evidence="4" key="1">
    <citation type="submission" date="2021-01" db="EMBL/GenBank/DDBJ databases">
        <authorList>
            <person name="Corre E."/>
            <person name="Pelletier E."/>
            <person name="Niang G."/>
            <person name="Scheremetjew M."/>
            <person name="Finn R."/>
            <person name="Kale V."/>
            <person name="Holt S."/>
            <person name="Cochrane G."/>
            <person name="Meng A."/>
            <person name="Brown T."/>
            <person name="Cohen L."/>
        </authorList>
    </citation>
    <scope>NUCLEOTIDE SEQUENCE</scope>
    <source>
        <strain evidence="4">CCMP1381</strain>
    </source>
</reference>
<dbReference type="InterPro" id="IPR003029">
    <property type="entry name" value="S1_domain"/>
</dbReference>
<organism evidence="4">
    <name type="scientific">Octactis speculum</name>
    <dbReference type="NCBI Taxonomy" id="3111310"/>
    <lineage>
        <taxon>Eukaryota</taxon>
        <taxon>Sar</taxon>
        <taxon>Stramenopiles</taxon>
        <taxon>Ochrophyta</taxon>
        <taxon>Dictyochophyceae</taxon>
        <taxon>Dictyochales</taxon>
        <taxon>Dictyochaceae</taxon>
        <taxon>Octactis</taxon>
    </lineage>
</organism>
<feature type="domain" description="S1 motif" evidence="3">
    <location>
        <begin position="164"/>
        <end position="260"/>
    </location>
</feature>
<keyword evidence="2" id="KW-0732">Signal</keyword>
<feature type="region of interest" description="Disordered" evidence="1">
    <location>
        <begin position="134"/>
        <end position="153"/>
    </location>
</feature>
<evidence type="ECO:0000259" key="3">
    <source>
        <dbReference type="PROSITE" id="PS50126"/>
    </source>
</evidence>
<dbReference type="EMBL" id="HBGS01028883">
    <property type="protein sequence ID" value="CAD9425482.1"/>
    <property type="molecule type" value="Transcribed_RNA"/>
</dbReference>
<dbReference type="InterPro" id="IPR012340">
    <property type="entry name" value="NA-bd_OB-fold"/>
</dbReference>
<evidence type="ECO:0000256" key="2">
    <source>
        <dbReference type="SAM" id="SignalP"/>
    </source>
</evidence>
<dbReference type="PROSITE" id="PS50126">
    <property type="entry name" value="S1"/>
    <property type="match status" value="1"/>
</dbReference>
<protein>
    <recommendedName>
        <fullName evidence="3">S1 motif domain-containing protein</fullName>
    </recommendedName>
</protein>
<feature type="chain" id="PRO_5030742504" description="S1 motif domain-containing protein" evidence="2">
    <location>
        <begin position="17"/>
        <end position="371"/>
    </location>
</feature>
<dbReference type="AlphaFoldDB" id="A0A7S2CJB2"/>
<dbReference type="Gene3D" id="2.40.50.140">
    <property type="entry name" value="Nucleic acid-binding proteins"/>
    <property type="match status" value="1"/>
</dbReference>
<dbReference type="SUPFAM" id="SSF50249">
    <property type="entry name" value="Nucleic acid-binding proteins"/>
    <property type="match status" value="1"/>
</dbReference>
<evidence type="ECO:0000313" key="4">
    <source>
        <dbReference type="EMBL" id="CAD9425482.1"/>
    </source>
</evidence>
<gene>
    <name evidence="4" type="ORF">DSPE1174_LOCUS14681</name>
</gene>
<feature type="signal peptide" evidence="2">
    <location>
        <begin position="1"/>
        <end position="16"/>
    </location>
</feature>
<dbReference type="SMART" id="SM00316">
    <property type="entry name" value="S1"/>
    <property type="match status" value="1"/>
</dbReference>
<feature type="compositionally biased region" description="Basic and acidic residues" evidence="1">
    <location>
        <begin position="138"/>
        <end position="151"/>
    </location>
</feature>
<sequence length="371" mass="41555">MKITFSLGCVLLMVDSFQPQYLQRPLRVSPSHANQNQGQEDVDVLLSSMNPNEILEVTVSMEYGDLQLAKKAWKKRRRSRSPLLVPVDLNHKDLDGTKEIRLRVSQSTAEKLEAGQRLRVTASEVQLKTSFVVSGDSMKNDNDNSERKDDSATEPLLLNQLKRGMAIKGRVVKLIEGAAFVNCGVVRRGKGDKLQNVDGFLARSDLNGKAIFPRKSDIYRPTYAPRDGEEAKPVLKRGVEIDVWIKEVRKQSGKLSVTLDDSYSSTEAKERVTQNELKKHRKRGLAVGERRQGVVIEVATWNGAPSVPGTKVQIGRMVIGQLRDNRANRKWMQTQELAEGDRIDVEVAELSQEAVVFDVISKVDTHDTVEV</sequence>
<dbReference type="GO" id="GO:0003676">
    <property type="term" value="F:nucleic acid binding"/>
    <property type="evidence" value="ECO:0007669"/>
    <property type="project" value="InterPro"/>
</dbReference>